<sequence>MKNGKDVTPQFVRDVRHELGMTQQQFADHIGVGKVTVTRWETGARKCQGEYAKKVSGLVAQSLRTKTIFDLSTEDLSTLDSKKAVEAFRDLLWSECRRNQVPTSELRISSLEVADGGIDAELPASAKINAKDSFLDGGAYFFQIKAGQSWKPWLKGFAKKELLNKQGKLGSEVHRCLSEEGWYVLVCFGNDLTSDQIKKTRENIKEIFSSKGFPDAKVKIWGQHQLLGHFNRFPFLSLQVLGRNTYKYDSWSSWNTSSEMAGGLELGEAQINLLNEIRRLVRGKDVSHVRLIGEPGLGKTRLVHEALGEPDLRPQVIYFSNAEVFQESHLFHDLLNKEADYYLILVLDECRPRDCEEIWHRLSNHSDRCTVITLDHDSYNPASQRFAELECPRLGEGHVEKIINSYIGDVSNSRRWAELCSGVPRVAHAVGRNLLTNPDQILQTPSLKLVWNRFISGNSDIDSAEAKQKRIVLRYISLFHRFGFNSPVESEGEFIAELIHEDNSDVTYSRFQDIVGELIEQRILQGKRTLFIAPKLLHVHLWAEFWEKHGRDRPIGGLIKRIQEIERNQDSEALLSWFIQMFSYAGESRVAIKQAKLLLGPDGPFSAAAFALSKVGCRLLHELSNASPEYTVDCLERVFELTTPEDLSRFHERRQDIVWALERIAVWPQYFQRAARLLRRLAESENASYSNNSTGAFVELFSFAPGQAAPTGAAPEIRFPVLDETLDSSSPVTRRLGIKACKSAMSTLFGGRVVGREHQGLKTAQLWTPQNWGEVYQAMGLVWGKLYTTSRSWKSSLRSEANYTLIDSAVGLLQITSLSDDILDTIEILVDDDATDLQQLVQDVARIRRYWNESYEKNVLDRLEEIDLKITGASFSSRVRRVVHLSGLDDYDDEDGLDLNAYTQRVEELALEASQSEDKFQEILSELVRGTNSMVFQFGLEFAKHDREKNLEKIVEAYRAVGNEATALFLSGYLAEVFKDDSQKWEDAIEELLSDDAFANLIGPIIRNSGYSDRIILSMLSRFDTGVLDISCLRSFGYADCFKQIQETTFLEFVKRLTAGGLTSYAIELFDFRYCDKEKRRQLPEEETVQALQDFTNDGTRSNTADYHWSEVAKILIDQYPMRSTDVFNIALLRVANEYWYLDDHNSAYKLILSIIESDPEKYWQILRNHLKIADRSQRSRLIHWLGPKSEFGSEGVMGPLPLFPMDAVFEWVAEDPETRAYELTKAVPKTLERDKKGVWARELLNRYGDQENVRSCLLAHFWSGGWNGSLSDRYRKLRDNARGWLEGETSLRVRQWLEGFIDGLSSDIERSEIEEEREFL</sequence>
<evidence type="ECO:0000256" key="1">
    <source>
        <dbReference type="SAM" id="Coils"/>
    </source>
</evidence>
<keyword evidence="1" id="KW-0175">Coiled coil</keyword>
<dbReference type="InterPro" id="IPR001387">
    <property type="entry name" value="Cro/C1-type_HTH"/>
</dbReference>
<dbReference type="CDD" id="cd00093">
    <property type="entry name" value="HTH_XRE"/>
    <property type="match status" value="1"/>
</dbReference>
<dbReference type="Gene3D" id="1.10.260.40">
    <property type="entry name" value="lambda repressor-like DNA-binding domains"/>
    <property type="match status" value="1"/>
</dbReference>
<dbReference type="OrthoDB" id="556502at2"/>
<dbReference type="EMBL" id="CP037452">
    <property type="protein sequence ID" value="QDV50457.1"/>
    <property type="molecule type" value="Genomic_DNA"/>
</dbReference>
<evidence type="ECO:0000313" key="3">
    <source>
        <dbReference type="EMBL" id="QDV50457.1"/>
    </source>
</evidence>
<dbReference type="PROSITE" id="PS50943">
    <property type="entry name" value="HTH_CROC1"/>
    <property type="match status" value="1"/>
</dbReference>
<gene>
    <name evidence="3" type="ORF">Enr17x_24970</name>
</gene>
<dbReference type="SMART" id="SM00530">
    <property type="entry name" value="HTH_XRE"/>
    <property type="match status" value="1"/>
</dbReference>
<name>A0A518IBH2_9PLAN</name>
<dbReference type="InterPro" id="IPR010982">
    <property type="entry name" value="Lambda_DNA-bd_dom_sf"/>
</dbReference>
<dbReference type="GO" id="GO:0003677">
    <property type="term" value="F:DNA binding"/>
    <property type="evidence" value="ECO:0007669"/>
    <property type="project" value="InterPro"/>
</dbReference>
<dbReference type="SUPFAM" id="SSF47413">
    <property type="entry name" value="lambda repressor-like DNA-binding domains"/>
    <property type="match status" value="1"/>
</dbReference>
<proteinExistence type="predicted"/>
<dbReference type="InterPro" id="IPR027417">
    <property type="entry name" value="P-loop_NTPase"/>
</dbReference>
<accession>A0A518IBH2</accession>
<dbReference type="SUPFAM" id="SSF52540">
    <property type="entry name" value="P-loop containing nucleoside triphosphate hydrolases"/>
    <property type="match status" value="1"/>
</dbReference>
<reference evidence="3 4" key="1">
    <citation type="submission" date="2019-03" db="EMBL/GenBank/DDBJ databases">
        <title>Deep-cultivation of Planctomycetes and their phenomic and genomic characterization uncovers novel biology.</title>
        <authorList>
            <person name="Wiegand S."/>
            <person name="Jogler M."/>
            <person name="Boedeker C."/>
            <person name="Pinto D."/>
            <person name="Vollmers J."/>
            <person name="Rivas-Marin E."/>
            <person name="Kohn T."/>
            <person name="Peeters S.H."/>
            <person name="Heuer A."/>
            <person name="Rast P."/>
            <person name="Oberbeckmann S."/>
            <person name="Bunk B."/>
            <person name="Jeske O."/>
            <person name="Meyerdierks A."/>
            <person name="Storesund J.E."/>
            <person name="Kallscheuer N."/>
            <person name="Luecker S."/>
            <person name="Lage O.M."/>
            <person name="Pohl T."/>
            <person name="Merkel B.J."/>
            <person name="Hornburger P."/>
            <person name="Mueller R.-W."/>
            <person name="Bruemmer F."/>
            <person name="Labrenz M."/>
            <person name="Spormann A.M."/>
            <person name="Op den Camp H."/>
            <person name="Overmann J."/>
            <person name="Amann R."/>
            <person name="Jetten M.S.M."/>
            <person name="Mascher T."/>
            <person name="Medema M.H."/>
            <person name="Devos D.P."/>
            <person name="Kaster A.-K."/>
            <person name="Ovreas L."/>
            <person name="Rohde M."/>
            <person name="Galperin M.Y."/>
            <person name="Jogler C."/>
        </authorList>
    </citation>
    <scope>NUCLEOTIDE SEQUENCE [LARGE SCALE GENOMIC DNA]</scope>
    <source>
        <strain evidence="3 4">Enr17</strain>
    </source>
</reference>
<dbReference type="Pfam" id="PF01381">
    <property type="entry name" value="HTH_3"/>
    <property type="match status" value="1"/>
</dbReference>
<evidence type="ECO:0000313" key="4">
    <source>
        <dbReference type="Proteomes" id="UP000318313"/>
    </source>
</evidence>
<protein>
    <recommendedName>
        <fullName evidence="2">HTH cro/C1-type domain-containing protein</fullName>
    </recommendedName>
</protein>
<feature type="coiled-coil region" evidence="1">
    <location>
        <begin position="899"/>
        <end position="926"/>
    </location>
</feature>
<dbReference type="KEGG" id="gfm:Enr17x_24970"/>
<dbReference type="Proteomes" id="UP000318313">
    <property type="component" value="Chromosome"/>
</dbReference>
<feature type="domain" description="HTH cro/C1-type" evidence="2">
    <location>
        <begin position="12"/>
        <end position="46"/>
    </location>
</feature>
<keyword evidence="4" id="KW-1185">Reference proteome</keyword>
<dbReference type="RefSeq" id="WP_145308967.1">
    <property type="nucleotide sequence ID" value="NZ_CP037452.1"/>
</dbReference>
<organism evidence="3 4">
    <name type="scientific">Gimesia fumaroli</name>
    <dbReference type="NCBI Taxonomy" id="2527976"/>
    <lineage>
        <taxon>Bacteria</taxon>
        <taxon>Pseudomonadati</taxon>
        <taxon>Planctomycetota</taxon>
        <taxon>Planctomycetia</taxon>
        <taxon>Planctomycetales</taxon>
        <taxon>Planctomycetaceae</taxon>
        <taxon>Gimesia</taxon>
    </lineage>
</organism>
<evidence type="ECO:0000259" key="2">
    <source>
        <dbReference type="PROSITE" id="PS50943"/>
    </source>
</evidence>